<organism evidence="2">
    <name type="scientific">Chromera velia CCMP2878</name>
    <dbReference type="NCBI Taxonomy" id="1169474"/>
    <lineage>
        <taxon>Eukaryota</taxon>
        <taxon>Sar</taxon>
        <taxon>Alveolata</taxon>
        <taxon>Colpodellida</taxon>
        <taxon>Chromeraceae</taxon>
        <taxon>Chromera</taxon>
    </lineage>
</organism>
<feature type="compositionally biased region" description="Basic residues" evidence="1">
    <location>
        <begin position="268"/>
        <end position="278"/>
    </location>
</feature>
<feature type="region of interest" description="Disordered" evidence="1">
    <location>
        <begin position="183"/>
        <end position="278"/>
    </location>
</feature>
<sequence length="278" mass="28279">MKAAVALTLLGVCEFERASAFLRGGALRPRVELRRAAGRASSTELAASFSNFVNVDSSAATVGAESVRGGLEGLSGKQLLRDFDFTGPVASSFDDSLFLSVAPVKQGDTTRVVKTGWFGKEPTYPASTVPQAVAVKPKAPAPTAAPAPAPTAAPAAPAVDKAAEQKAAAEKAAAEKAAADKAAAEKAAADKAAADKAAADKAAEKAAADKAATDKAAADKAAADQAAAQKAVAEEKAAAEKKAAEEKAAAEKKAAEESKSKETVSKPKKEKKKWEYKK</sequence>
<feature type="compositionally biased region" description="Basic and acidic residues" evidence="1">
    <location>
        <begin position="183"/>
        <end position="222"/>
    </location>
</feature>
<dbReference type="AlphaFoldDB" id="A0A0G4FDV7"/>
<feature type="compositionally biased region" description="Pro residues" evidence="1">
    <location>
        <begin position="139"/>
        <end position="151"/>
    </location>
</feature>
<name>A0A0G4FDV7_9ALVE</name>
<reference evidence="2" key="1">
    <citation type="submission" date="2014-11" db="EMBL/GenBank/DDBJ databases">
        <authorList>
            <person name="Otto D Thomas"/>
            <person name="Naeem Raeece"/>
        </authorList>
    </citation>
    <scope>NUCLEOTIDE SEQUENCE</scope>
</reference>
<proteinExistence type="predicted"/>
<feature type="region of interest" description="Disordered" evidence="1">
    <location>
        <begin position="139"/>
        <end position="164"/>
    </location>
</feature>
<evidence type="ECO:0000313" key="2">
    <source>
        <dbReference type="EMBL" id="CEM11381.1"/>
    </source>
</evidence>
<evidence type="ECO:0000256" key="1">
    <source>
        <dbReference type="SAM" id="MobiDB-lite"/>
    </source>
</evidence>
<gene>
    <name evidence="2" type="ORF">Cvel_16526</name>
</gene>
<dbReference type="EMBL" id="CDMZ01000304">
    <property type="protein sequence ID" value="CEM11381.1"/>
    <property type="molecule type" value="Genomic_DNA"/>
</dbReference>
<dbReference type="VEuPathDB" id="CryptoDB:Cvel_16526"/>
<protein>
    <submittedName>
        <fullName evidence="2">Uncharacterized protein</fullName>
    </submittedName>
</protein>
<accession>A0A0G4FDV7</accession>
<feature type="compositionally biased region" description="Basic and acidic residues" evidence="1">
    <location>
        <begin position="232"/>
        <end position="267"/>
    </location>
</feature>